<keyword evidence="4 7" id="KW-0812">Transmembrane</keyword>
<evidence type="ECO:0000259" key="8">
    <source>
        <dbReference type="Pfam" id="PF02687"/>
    </source>
</evidence>
<evidence type="ECO:0000313" key="11">
    <source>
        <dbReference type="Proteomes" id="UP000251835"/>
    </source>
</evidence>
<dbReference type="AlphaFoldDB" id="A0A7L4UR02"/>
<evidence type="ECO:0000256" key="6">
    <source>
        <dbReference type="ARBA" id="ARBA00023136"/>
    </source>
</evidence>
<gene>
    <name evidence="10" type="ORF">C7377_0398</name>
</gene>
<dbReference type="InterPro" id="IPR025857">
    <property type="entry name" value="MacB_PCD"/>
</dbReference>
<evidence type="ECO:0000256" key="3">
    <source>
        <dbReference type="ARBA" id="ARBA00022475"/>
    </source>
</evidence>
<evidence type="ECO:0000256" key="7">
    <source>
        <dbReference type="SAM" id="Phobius"/>
    </source>
</evidence>
<feature type="domain" description="MacB-like periplasmic core" evidence="9">
    <location>
        <begin position="27"/>
        <end position="241"/>
    </location>
</feature>
<evidence type="ECO:0000256" key="1">
    <source>
        <dbReference type="ARBA" id="ARBA00004651"/>
    </source>
</evidence>
<reference evidence="10 11" key="1">
    <citation type="submission" date="2018-05" db="EMBL/GenBank/DDBJ databases">
        <title>Genomic Encyclopedia of Type Strains, Phase IV (KMG-IV): sequencing the most valuable type-strain genomes for metagenomic binning, comparative biology and taxonomic classification.</title>
        <authorList>
            <person name="Goeker M."/>
        </authorList>
    </citation>
    <scope>NUCLEOTIDE SEQUENCE [LARGE SCALE GENOMIC DNA]</scope>
    <source>
        <strain evidence="10 11">DSM 28579</strain>
    </source>
</reference>
<dbReference type="Proteomes" id="UP000251835">
    <property type="component" value="Unassembled WGS sequence"/>
</dbReference>
<dbReference type="PANTHER" id="PTHR30489:SF0">
    <property type="entry name" value="LIPOPROTEIN-RELEASING SYSTEM TRANSMEMBRANE PROTEIN LOLE"/>
    <property type="match status" value="1"/>
</dbReference>
<dbReference type="Pfam" id="PF02687">
    <property type="entry name" value="FtsX"/>
    <property type="match status" value="1"/>
</dbReference>
<feature type="transmembrane region" description="Helical" evidence="7">
    <location>
        <begin position="21"/>
        <end position="48"/>
    </location>
</feature>
<keyword evidence="6 7" id="KW-0472">Membrane</keyword>
<dbReference type="GO" id="GO:0044874">
    <property type="term" value="P:lipoprotein localization to outer membrane"/>
    <property type="evidence" value="ECO:0007669"/>
    <property type="project" value="TreeGrafter"/>
</dbReference>
<feature type="transmembrane region" description="Helical" evidence="7">
    <location>
        <begin position="328"/>
        <end position="349"/>
    </location>
</feature>
<evidence type="ECO:0000256" key="2">
    <source>
        <dbReference type="ARBA" id="ARBA00005236"/>
    </source>
</evidence>
<dbReference type="InterPro" id="IPR051447">
    <property type="entry name" value="Lipoprotein-release_system"/>
</dbReference>
<dbReference type="EMBL" id="QENZ01000003">
    <property type="protein sequence ID" value="PVX52099.1"/>
    <property type="molecule type" value="Genomic_DNA"/>
</dbReference>
<comment type="caution">
    <text evidence="10">The sequence shown here is derived from an EMBL/GenBank/DDBJ whole genome shotgun (WGS) entry which is preliminary data.</text>
</comment>
<dbReference type="RefSeq" id="WP_116495656.1">
    <property type="nucleotide sequence ID" value="NZ_QENZ01000003.1"/>
</dbReference>
<feature type="transmembrane region" description="Helical" evidence="7">
    <location>
        <begin position="279"/>
        <end position="301"/>
    </location>
</feature>
<dbReference type="Pfam" id="PF12704">
    <property type="entry name" value="MacB_PCD"/>
    <property type="match status" value="1"/>
</dbReference>
<sequence length="411" mass="46490">MSFPHFIAKRLSVSSSKHKKLPIVDIATGGIILGTCIMLLSIFIVLGYRQAIYTKILGFNRHIDIVNFDNNSSYQTTPVKATDVKSITKNIKAIMKQEPYAIIGGVASTDEETEAIVLKGVNENYDWTFMREHIVEGVTPNFISEKKSNEILISQTLANRLKLSVGDKLYTHYLQQPPRSRAFKIAGVYNTGVADFDKLFILGDIKHVQKLNKWDENQYSGVSLTLKDFDQQQEITNKLQQKATIALSKNESHLKAVSAKRRFAHIFDWLDIMNMNVKIVLFLIVIVSAFNMISALLVIILEKTRHIGVLKALGTDNNMLRKIFLYKAAYIIGKGLFWGNIIGISLAVLQQKFGFIRLNPETYYLTSVPIKIDLFAWLFLNIGVLVVTTCIMIFPTILITRIAPAKVIRFE</sequence>
<evidence type="ECO:0000256" key="5">
    <source>
        <dbReference type="ARBA" id="ARBA00022989"/>
    </source>
</evidence>
<proteinExistence type="inferred from homology"/>
<evidence type="ECO:0000256" key="4">
    <source>
        <dbReference type="ARBA" id="ARBA00022692"/>
    </source>
</evidence>
<comment type="similarity">
    <text evidence="2">Belongs to the ABC-4 integral membrane protein family. LolC/E subfamily.</text>
</comment>
<evidence type="ECO:0000259" key="9">
    <source>
        <dbReference type="Pfam" id="PF12704"/>
    </source>
</evidence>
<keyword evidence="5 7" id="KW-1133">Transmembrane helix</keyword>
<comment type="subcellular location">
    <subcellularLocation>
        <location evidence="1">Cell membrane</location>
        <topology evidence="1">Multi-pass membrane protein</topology>
    </subcellularLocation>
</comment>
<name>A0A7L4UR02_BALHA</name>
<accession>A0A7L4UR02</accession>
<dbReference type="GO" id="GO:0098797">
    <property type="term" value="C:plasma membrane protein complex"/>
    <property type="evidence" value="ECO:0007669"/>
    <property type="project" value="TreeGrafter"/>
</dbReference>
<keyword evidence="11" id="KW-1185">Reference proteome</keyword>
<keyword evidence="10" id="KW-0449">Lipoprotein</keyword>
<dbReference type="OrthoDB" id="1522670at2"/>
<evidence type="ECO:0000313" key="10">
    <source>
        <dbReference type="EMBL" id="PVX52099.1"/>
    </source>
</evidence>
<dbReference type="InterPro" id="IPR003838">
    <property type="entry name" value="ABC3_permease_C"/>
</dbReference>
<feature type="domain" description="ABC3 transporter permease C-terminal" evidence="8">
    <location>
        <begin position="279"/>
        <end position="404"/>
    </location>
</feature>
<protein>
    <submittedName>
        <fullName evidence="10">Lipoprotein-releasing system permease protein</fullName>
    </submittedName>
</protein>
<dbReference type="PANTHER" id="PTHR30489">
    <property type="entry name" value="LIPOPROTEIN-RELEASING SYSTEM TRANSMEMBRANE PROTEIN LOLE"/>
    <property type="match status" value="1"/>
</dbReference>
<feature type="transmembrane region" description="Helical" evidence="7">
    <location>
        <begin position="374"/>
        <end position="399"/>
    </location>
</feature>
<organism evidence="10 11">
    <name type="scientific">Balneicella halophila</name>
    <dbReference type="NCBI Taxonomy" id="1537566"/>
    <lineage>
        <taxon>Bacteria</taxon>
        <taxon>Pseudomonadati</taxon>
        <taxon>Bacteroidota</taxon>
        <taxon>Bacteroidia</taxon>
        <taxon>Bacteroidales</taxon>
        <taxon>Balneicellaceae</taxon>
        <taxon>Balneicella</taxon>
    </lineage>
</organism>
<keyword evidence="3" id="KW-1003">Cell membrane</keyword>